<dbReference type="RefSeq" id="WP_053103845.1">
    <property type="nucleotide sequence ID" value="NZ_CP064943.1"/>
</dbReference>
<protein>
    <submittedName>
        <fullName evidence="1">Uncharacterized protein</fullName>
    </submittedName>
</protein>
<sequence>MPIDRVTTLTYVAFSAASTKRNSAVYLRQVMQAFASKIYTALTDNGEAFTEQPGAVTARPIGLVDPTLIACATSVPLNID</sequence>
<dbReference type="Proteomes" id="UP000594430">
    <property type="component" value="Chromosome"/>
</dbReference>
<evidence type="ECO:0000313" key="2">
    <source>
        <dbReference type="Proteomes" id="UP000594430"/>
    </source>
</evidence>
<name>A0A7S9LET4_9PSED</name>
<organism evidence="1 2">
    <name type="scientific">Pseudomonas fulva</name>
    <dbReference type="NCBI Taxonomy" id="47880"/>
    <lineage>
        <taxon>Bacteria</taxon>
        <taxon>Pseudomonadati</taxon>
        <taxon>Pseudomonadota</taxon>
        <taxon>Gammaproteobacteria</taxon>
        <taxon>Pseudomonadales</taxon>
        <taxon>Pseudomonadaceae</taxon>
        <taxon>Pseudomonas</taxon>
    </lineage>
</organism>
<evidence type="ECO:0000313" key="1">
    <source>
        <dbReference type="EMBL" id="QPH47546.1"/>
    </source>
</evidence>
<dbReference type="AlphaFoldDB" id="A0A7S9LET4"/>
<accession>A0A7S9LET4</accession>
<dbReference type="EMBL" id="CP064946">
    <property type="protein sequence ID" value="QPH47546.1"/>
    <property type="molecule type" value="Genomic_DNA"/>
</dbReference>
<reference evidence="1 2" key="1">
    <citation type="submission" date="2020-11" db="EMBL/GenBank/DDBJ databases">
        <title>Pseudomonas fulva producing VIM-24.</title>
        <authorList>
            <person name="Liu S."/>
        </authorList>
    </citation>
    <scope>NUCLEOTIDE SEQUENCE [LARGE SCALE GENOMIC DNA]</scope>
    <source>
        <strain evidence="1 2">ZDHY414</strain>
    </source>
</reference>
<proteinExistence type="predicted"/>
<gene>
    <name evidence="1" type="ORF">IZU98_14125</name>
</gene>